<gene>
    <name evidence="2" type="ORF">F4694_001196</name>
</gene>
<proteinExistence type="predicted"/>
<accession>A0A852T6R7</accession>
<protein>
    <submittedName>
        <fullName evidence="2">Uncharacterized protein</fullName>
    </submittedName>
</protein>
<reference evidence="3" key="2">
    <citation type="submission" date="2020-08" db="EMBL/GenBank/DDBJ databases">
        <title>The Agave Microbiome: Exploring the role of microbial communities in plant adaptations to desert environments.</title>
        <authorList>
            <person name="Partida-Martinez L.P."/>
        </authorList>
    </citation>
    <scope>NUCLEOTIDE SEQUENCE [LARGE SCALE GENOMIC DNA]</scope>
    <source>
        <strain evidence="3">AT2.8</strain>
    </source>
</reference>
<dbReference type="EMBL" id="JACCBX010000002">
    <property type="protein sequence ID" value="NYE04452.1"/>
    <property type="molecule type" value="Genomic_DNA"/>
</dbReference>
<dbReference type="AlphaFoldDB" id="A0A852T6R7"/>
<name>A0A852T6R7_9BACI</name>
<organism evidence="2 3">
    <name type="scientific">Neobacillus niacini</name>
    <dbReference type="NCBI Taxonomy" id="86668"/>
    <lineage>
        <taxon>Bacteria</taxon>
        <taxon>Bacillati</taxon>
        <taxon>Bacillota</taxon>
        <taxon>Bacilli</taxon>
        <taxon>Bacillales</taxon>
        <taxon>Bacillaceae</taxon>
        <taxon>Neobacillus</taxon>
    </lineage>
</organism>
<reference evidence="3" key="1">
    <citation type="submission" date="2020-07" db="EMBL/GenBank/DDBJ databases">
        <authorList>
            <person name="Partida-Martinez L."/>
            <person name="Huntemann M."/>
            <person name="Clum A."/>
            <person name="Wang J."/>
            <person name="Palaniappan K."/>
            <person name="Ritter S."/>
            <person name="Chen I.-M."/>
            <person name="Stamatis D."/>
            <person name="Reddy T."/>
            <person name="O'Malley R."/>
            <person name="Daum C."/>
            <person name="Shapiro N."/>
            <person name="Ivanova N."/>
            <person name="Kyrpides N."/>
            <person name="Woyke T."/>
        </authorList>
    </citation>
    <scope>NUCLEOTIDE SEQUENCE [LARGE SCALE GENOMIC DNA]</scope>
    <source>
        <strain evidence="3">AT2.8</strain>
    </source>
</reference>
<keyword evidence="1" id="KW-0472">Membrane</keyword>
<evidence type="ECO:0000313" key="2">
    <source>
        <dbReference type="EMBL" id="NYE04452.1"/>
    </source>
</evidence>
<feature type="transmembrane region" description="Helical" evidence="1">
    <location>
        <begin position="6"/>
        <end position="30"/>
    </location>
</feature>
<keyword evidence="1" id="KW-0812">Transmembrane</keyword>
<evidence type="ECO:0000256" key="1">
    <source>
        <dbReference type="SAM" id="Phobius"/>
    </source>
</evidence>
<sequence length="31" mass="3475">MAEILLYLGTYVTVTLAVGWLITIGFDLFLK</sequence>
<dbReference type="Proteomes" id="UP000548423">
    <property type="component" value="Unassembled WGS sequence"/>
</dbReference>
<evidence type="ECO:0000313" key="3">
    <source>
        <dbReference type="Proteomes" id="UP000548423"/>
    </source>
</evidence>
<comment type="caution">
    <text evidence="2">The sequence shown here is derived from an EMBL/GenBank/DDBJ whole genome shotgun (WGS) entry which is preliminary data.</text>
</comment>
<keyword evidence="1" id="KW-1133">Transmembrane helix</keyword>